<evidence type="ECO:0000313" key="1">
    <source>
        <dbReference type="EMBL" id="MRD49686.1"/>
    </source>
</evidence>
<protein>
    <recommendedName>
        <fullName evidence="3">NYN domain-containing protein</fullName>
    </recommendedName>
</protein>
<dbReference type="RefSeq" id="WP_153586980.1">
    <property type="nucleotide sequence ID" value="NZ_WJBU01000030.1"/>
</dbReference>
<name>A0A844BDR6_9BURK</name>
<accession>A0A844BDR6</accession>
<comment type="caution">
    <text evidence="1">The sequence shown here is derived from an EMBL/GenBank/DDBJ whole genome shotgun (WGS) entry which is preliminary data.</text>
</comment>
<reference evidence="1 2" key="1">
    <citation type="submission" date="2019-11" db="EMBL/GenBank/DDBJ databases">
        <title>Caenimonas koreensis gen. nov., sp. nov., isolated from activated sludge.</title>
        <authorList>
            <person name="Seung H.R."/>
        </authorList>
    </citation>
    <scope>NUCLEOTIDE SEQUENCE [LARGE SCALE GENOMIC DNA]</scope>
    <source>
        <strain evidence="1 2">EMB320</strain>
    </source>
</reference>
<dbReference type="EMBL" id="WJBU01000030">
    <property type="protein sequence ID" value="MRD49686.1"/>
    <property type="molecule type" value="Genomic_DNA"/>
</dbReference>
<gene>
    <name evidence="1" type="ORF">GHT07_20645</name>
</gene>
<evidence type="ECO:0000313" key="2">
    <source>
        <dbReference type="Proteomes" id="UP000487350"/>
    </source>
</evidence>
<sequence length="226" mass="24101">MKSASSPKSPRVRPCVIYVDTDNQRHQLARPLLATLRARGYTPRLAFLAGNNHAWALSQWHASFLQDPQLTRSTSAQPVPLQREAADAALMLAIGQRLREHLTAQETIVIVSGDLALLACAERVAAAGAACLVAHDALQAPPSLPLASVARLAVQAPEDSRRTPTTGRLLALLRTTAPLAAGGYLKAQVGTVLSRAGLGRQERAAFLASVPGLRERVVGGQRVLFF</sequence>
<dbReference type="Proteomes" id="UP000487350">
    <property type="component" value="Unassembled WGS sequence"/>
</dbReference>
<dbReference type="AlphaFoldDB" id="A0A844BDR6"/>
<keyword evidence="2" id="KW-1185">Reference proteome</keyword>
<evidence type="ECO:0008006" key="3">
    <source>
        <dbReference type="Google" id="ProtNLM"/>
    </source>
</evidence>
<organism evidence="1 2">
    <name type="scientific">Caenimonas koreensis DSM 17982</name>
    <dbReference type="NCBI Taxonomy" id="1121255"/>
    <lineage>
        <taxon>Bacteria</taxon>
        <taxon>Pseudomonadati</taxon>
        <taxon>Pseudomonadota</taxon>
        <taxon>Betaproteobacteria</taxon>
        <taxon>Burkholderiales</taxon>
        <taxon>Comamonadaceae</taxon>
        <taxon>Caenimonas</taxon>
    </lineage>
</organism>
<proteinExistence type="predicted"/>